<feature type="compositionally biased region" description="Basic residues" evidence="8">
    <location>
        <begin position="905"/>
        <end position="915"/>
    </location>
</feature>
<evidence type="ECO:0000256" key="4">
    <source>
        <dbReference type="ARBA" id="ARBA00022833"/>
    </source>
</evidence>
<dbReference type="PROSITE" id="PS00028">
    <property type="entry name" value="ZINC_FINGER_C2H2_1"/>
    <property type="match status" value="2"/>
</dbReference>
<feature type="compositionally biased region" description="Polar residues" evidence="8">
    <location>
        <begin position="57"/>
        <end position="77"/>
    </location>
</feature>
<feature type="domain" description="C2H2-type" evidence="9">
    <location>
        <begin position="257"/>
        <end position="279"/>
    </location>
</feature>
<protein>
    <recommendedName>
        <fullName evidence="9">C2H2-type domain-containing protein</fullName>
    </recommendedName>
</protein>
<keyword evidence="5" id="KW-0805">Transcription regulation</keyword>
<accession>U1HEL7</accession>
<keyword evidence="7" id="KW-0539">Nucleus</keyword>
<dbReference type="EMBL" id="KE721517">
    <property type="protein sequence ID" value="ERF68505.1"/>
    <property type="molecule type" value="Genomic_DNA"/>
</dbReference>
<feature type="compositionally biased region" description="Low complexity" evidence="8">
    <location>
        <begin position="19"/>
        <end position="38"/>
    </location>
</feature>
<dbReference type="GO" id="GO:0005634">
    <property type="term" value="C:nucleus"/>
    <property type="evidence" value="ECO:0007669"/>
    <property type="project" value="UniProtKB-SubCell"/>
</dbReference>
<evidence type="ECO:0000256" key="7">
    <source>
        <dbReference type="ARBA" id="ARBA00023242"/>
    </source>
</evidence>
<gene>
    <name evidence="10" type="ORF">EPUS_05644</name>
</gene>
<dbReference type="GeneID" id="19240592"/>
<dbReference type="SMART" id="SM00355">
    <property type="entry name" value="ZnF_C2H2"/>
    <property type="match status" value="6"/>
</dbReference>
<sequence>MSQVQGIRLPIPGCAERASSAASVSLDSSDGSAAASAAFRNEPQELLGLSSGPRPMSITSPIPRNLSNSASSGQQAYTIDIPPDYSFPEDLGLNDPKGSQQVWPGYQVTGNDNDNVAYPPRRVTPAEPEQPWNPIHLNGPLPSQPRGDDGQRDSTAPMNARIGQQRSIVGSHANETDEGYYTYSQPDIRSTYSDDSGQRHRIRSGPSSIPRSIPLAQGHSTFAQYNAEQSFTAMDYQFPGPMEPQLTSQVPREPHTCTEPECKFTCKTMSDLKKHTARHKREHVCDQPGCTRANKGFPTINDLERHQKSVHGIEPRHGQSRMYKCFAPNCKNREKKWPRLDNFKQHLQRMHKDESTEELIRQSNQWYDTEKKPHQPASLVAGATPSQGSHFSNSGPNLMTETSPLAKSYNHLSPDWRPTRNALRQQQLTTPNRPRHSSLSSQPNSSASLSPTRKSSSVPFLGLDMHFGSCPQLGQTSMAMIPTQLSSDLLLDSSQRPTRGRPTAHTVPNPDTTALSDLPDIGYSAPSGSFHIPQDDLAHIAPNLNAEAQSAFQSAFLSADQTLSSPSIPANRGTGSSSSPISIEALTAFINNNTRGQKDESAVLLRILQAGISKLAEAEPQSNTATTTSSSSSVVTSTLTSHPDSTNTRLQHSCPEKPCTKTYPRPCDLKKHLKRHHRPYGCTFSKCYEKFGSKYDWKRHENTQHFQHECWKCALCSGGTARNGQASTSSFPAQLFYRRNLFMAHMQKVHQLPPEATRDHAHKQRIGRNCQTRFWCGFCKRIVELQKKGLEGADERFNHIDKHFKQNRDISEWVVVEGSETKGQHDEVDREEEQEEQEEDINDVLGSDGIGDSPTRVGEDTADGRSRENYDYDVNDRGGGANARNDIGQKRTLPSDFEGSSRPSQQRRTHPAHGKKTPYAFNCCQCREGPHTLMLGRHCPMCSHVCCAFCSYMDDKCRDVGRPR</sequence>
<keyword evidence="4" id="KW-0862">Zinc</keyword>
<keyword evidence="11" id="KW-1185">Reference proteome</keyword>
<proteinExistence type="predicted"/>
<feature type="region of interest" description="Disordered" evidence="8">
    <location>
        <begin position="819"/>
        <end position="915"/>
    </location>
</feature>
<dbReference type="PANTHER" id="PTHR46179:SF13">
    <property type="entry name" value="C2H2-TYPE DOMAIN-CONTAINING PROTEIN"/>
    <property type="match status" value="1"/>
</dbReference>
<feature type="compositionally biased region" description="Basic and acidic residues" evidence="8">
    <location>
        <begin position="819"/>
        <end position="828"/>
    </location>
</feature>
<dbReference type="RefSeq" id="XP_007805856.1">
    <property type="nucleotide sequence ID" value="XM_007807665.1"/>
</dbReference>
<dbReference type="Proteomes" id="UP000019373">
    <property type="component" value="Unassembled WGS sequence"/>
</dbReference>
<keyword evidence="3" id="KW-0863">Zinc-finger</keyword>
<evidence type="ECO:0000256" key="8">
    <source>
        <dbReference type="SAM" id="MobiDB-lite"/>
    </source>
</evidence>
<dbReference type="GO" id="GO:0006357">
    <property type="term" value="P:regulation of transcription by RNA polymerase II"/>
    <property type="evidence" value="ECO:0007669"/>
    <property type="project" value="TreeGrafter"/>
</dbReference>
<dbReference type="InterPro" id="IPR051061">
    <property type="entry name" value="Zinc_finger_trans_reg"/>
</dbReference>
<feature type="region of interest" description="Disordered" evidence="8">
    <location>
        <begin position="19"/>
        <end position="210"/>
    </location>
</feature>
<dbReference type="PANTHER" id="PTHR46179">
    <property type="entry name" value="ZINC FINGER PROTEIN"/>
    <property type="match status" value="1"/>
</dbReference>
<feature type="compositionally biased region" description="Polar residues" evidence="8">
    <location>
        <begin position="153"/>
        <end position="168"/>
    </location>
</feature>
<dbReference type="OrthoDB" id="6077919at2759"/>
<feature type="region of interest" description="Disordered" evidence="8">
    <location>
        <begin position="369"/>
        <end position="403"/>
    </location>
</feature>
<feature type="compositionally biased region" description="Polar residues" evidence="8">
    <location>
        <begin position="642"/>
        <end position="651"/>
    </location>
</feature>
<evidence type="ECO:0000313" key="10">
    <source>
        <dbReference type="EMBL" id="ERF68505.1"/>
    </source>
</evidence>
<evidence type="ECO:0000313" key="11">
    <source>
        <dbReference type="Proteomes" id="UP000019373"/>
    </source>
</evidence>
<dbReference type="GO" id="GO:0008270">
    <property type="term" value="F:zinc ion binding"/>
    <property type="evidence" value="ECO:0007669"/>
    <property type="project" value="UniProtKB-KW"/>
</dbReference>
<evidence type="ECO:0000256" key="3">
    <source>
        <dbReference type="ARBA" id="ARBA00022771"/>
    </source>
</evidence>
<evidence type="ECO:0000256" key="1">
    <source>
        <dbReference type="ARBA" id="ARBA00004123"/>
    </source>
</evidence>
<feature type="compositionally biased region" description="Polar residues" evidence="8">
    <location>
        <begin position="182"/>
        <end position="195"/>
    </location>
</feature>
<evidence type="ECO:0000256" key="5">
    <source>
        <dbReference type="ARBA" id="ARBA00023015"/>
    </source>
</evidence>
<feature type="region of interest" description="Disordered" evidence="8">
    <location>
        <begin position="493"/>
        <end position="515"/>
    </location>
</feature>
<feature type="region of interest" description="Disordered" evidence="8">
    <location>
        <begin position="617"/>
        <end position="655"/>
    </location>
</feature>
<evidence type="ECO:0000259" key="9">
    <source>
        <dbReference type="PROSITE" id="PS00028"/>
    </source>
</evidence>
<comment type="subcellular location">
    <subcellularLocation>
        <location evidence="1">Nucleus</location>
    </subcellularLocation>
</comment>
<reference evidence="11" key="1">
    <citation type="journal article" date="2014" name="BMC Genomics">
        <title>Genome characteristics reveal the impact of lichenization on lichen-forming fungus Endocarpon pusillum Hedwig (Verrucariales, Ascomycota).</title>
        <authorList>
            <person name="Wang Y.-Y."/>
            <person name="Liu B."/>
            <person name="Zhang X.-Y."/>
            <person name="Zhou Q.-M."/>
            <person name="Zhang T."/>
            <person name="Li H."/>
            <person name="Yu Y.-F."/>
            <person name="Zhang X.-L."/>
            <person name="Hao X.-Y."/>
            <person name="Wang M."/>
            <person name="Wang L."/>
            <person name="Wei J.-C."/>
        </authorList>
    </citation>
    <scope>NUCLEOTIDE SEQUENCE [LARGE SCALE GENOMIC DNA]</scope>
    <source>
        <strain evidence="11">Z07020 / HMAS-L-300199</strain>
    </source>
</reference>
<dbReference type="AlphaFoldDB" id="U1HEL7"/>
<feature type="domain" description="C2H2-type" evidence="9">
    <location>
        <begin position="682"/>
        <end position="705"/>
    </location>
</feature>
<dbReference type="eggNOG" id="ENOG502S2SN">
    <property type="taxonomic scope" value="Eukaryota"/>
</dbReference>
<name>U1HEL7_ENDPU</name>
<feature type="compositionally biased region" description="Acidic residues" evidence="8">
    <location>
        <begin position="829"/>
        <end position="842"/>
    </location>
</feature>
<feature type="compositionally biased region" description="Polar residues" evidence="8">
    <location>
        <begin position="384"/>
        <end position="403"/>
    </location>
</feature>
<evidence type="ECO:0000256" key="2">
    <source>
        <dbReference type="ARBA" id="ARBA00022723"/>
    </source>
</evidence>
<dbReference type="Gene3D" id="3.30.160.60">
    <property type="entry name" value="Classic Zinc Finger"/>
    <property type="match status" value="1"/>
</dbReference>
<feature type="region of interest" description="Disordered" evidence="8">
    <location>
        <begin position="426"/>
        <end position="455"/>
    </location>
</feature>
<feature type="compositionally biased region" description="Polar residues" evidence="8">
    <location>
        <begin position="97"/>
        <end position="114"/>
    </location>
</feature>
<organism evidence="10 11">
    <name type="scientific">Endocarpon pusillum (strain Z07020 / HMAS-L-300199)</name>
    <name type="common">Lichen-forming fungus</name>
    <dbReference type="NCBI Taxonomy" id="1263415"/>
    <lineage>
        <taxon>Eukaryota</taxon>
        <taxon>Fungi</taxon>
        <taxon>Dikarya</taxon>
        <taxon>Ascomycota</taxon>
        <taxon>Pezizomycotina</taxon>
        <taxon>Eurotiomycetes</taxon>
        <taxon>Chaetothyriomycetidae</taxon>
        <taxon>Verrucariales</taxon>
        <taxon>Verrucariaceae</taxon>
        <taxon>Endocarpon</taxon>
    </lineage>
</organism>
<feature type="compositionally biased region" description="Basic and acidic residues" evidence="8">
    <location>
        <begin position="857"/>
        <end position="876"/>
    </location>
</feature>
<dbReference type="HOGENOM" id="CLU_012646_0_0_1"/>
<keyword evidence="6" id="KW-0804">Transcription</keyword>
<feature type="compositionally biased region" description="Low complexity" evidence="8">
    <location>
        <begin position="624"/>
        <end position="641"/>
    </location>
</feature>
<keyword evidence="2" id="KW-0479">Metal-binding</keyword>
<dbReference type="InterPro" id="IPR013087">
    <property type="entry name" value="Znf_C2H2_type"/>
</dbReference>
<feature type="compositionally biased region" description="Low complexity" evidence="8">
    <location>
        <begin position="437"/>
        <end position="451"/>
    </location>
</feature>
<dbReference type="OMA" id="FKGRPCE"/>
<evidence type="ECO:0000256" key="6">
    <source>
        <dbReference type="ARBA" id="ARBA00023163"/>
    </source>
</evidence>